<proteinExistence type="inferred from homology"/>
<dbReference type="Gene3D" id="3.40.80.10">
    <property type="entry name" value="Peptidoglycan recognition protein-like"/>
    <property type="match status" value="1"/>
</dbReference>
<dbReference type="Gene3D" id="1.10.101.10">
    <property type="entry name" value="PGBD-like superfamily/PGBD"/>
    <property type="match status" value="2"/>
</dbReference>
<evidence type="ECO:0000256" key="3">
    <source>
        <dbReference type="ARBA" id="ARBA00022638"/>
    </source>
</evidence>
<dbReference type="SMART" id="SM00644">
    <property type="entry name" value="Ami_2"/>
    <property type="match status" value="1"/>
</dbReference>
<dbReference type="InterPro" id="IPR002477">
    <property type="entry name" value="Peptidoglycan-bd-like"/>
</dbReference>
<evidence type="ECO:0000259" key="5">
    <source>
        <dbReference type="SMART" id="SM00701"/>
    </source>
</evidence>
<dbReference type="PANTHER" id="PTHR11022:SF41">
    <property type="entry name" value="PEPTIDOGLYCAN-RECOGNITION PROTEIN LC-RELATED"/>
    <property type="match status" value="1"/>
</dbReference>
<dbReference type="InterPro" id="IPR015510">
    <property type="entry name" value="PGRP"/>
</dbReference>
<dbReference type="GO" id="GO:0008745">
    <property type="term" value="F:N-acetylmuramoyl-L-alanine amidase activity"/>
    <property type="evidence" value="ECO:0007669"/>
    <property type="project" value="InterPro"/>
</dbReference>
<feature type="domain" description="Peptidoglycan recognition protein family" evidence="5">
    <location>
        <begin position="1"/>
        <end position="126"/>
    </location>
</feature>
<name>A0A8S5P3H1_9CAUD</name>
<dbReference type="SUPFAM" id="SSF47090">
    <property type="entry name" value="PGBD-like"/>
    <property type="match status" value="1"/>
</dbReference>
<dbReference type="InterPro" id="IPR036505">
    <property type="entry name" value="Amidase/PGRP_sf"/>
</dbReference>
<dbReference type="GO" id="GO:0001897">
    <property type="term" value="P:symbiont-mediated cytolysis of host cell"/>
    <property type="evidence" value="ECO:0007669"/>
    <property type="project" value="UniProtKB-ARBA"/>
</dbReference>
<dbReference type="Pfam" id="PF01471">
    <property type="entry name" value="PG_binding_1"/>
    <property type="match status" value="1"/>
</dbReference>
<dbReference type="GO" id="GO:0042742">
    <property type="term" value="P:defense response to bacterium"/>
    <property type="evidence" value="ECO:0007669"/>
    <property type="project" value="UniProtKB-KW"/>
</dbReference>
<evidence type="ECO:0000259" key="4">
    <source>
        <dbReference type="SMART" id="SM00644"/>
    </source>
</evidence>
<dbReference type="GO" id="GO:0008270">
    <property type="term" value="F:zinc ion binding"/>
    <property type="evidence" value="ECO:0007669"/>
    <property type="project" value="InterPro"/>
</dbReference>
<keyword evidence="3" id="KW-0081">Bacteriolytic enzyme</keyword>
<organism evidence="6">
    <name type="scientific">Myoviridae sp. ctXVO17</name>
    <dbReference type="NCBI Taxonomy" id="2825121"/>
    <lineage>
        <taxon>Viruses</taxon>
        <taxon>Duplodnaviria</taxon>
        <taxon>Heunggongvirae</taxon>
        <taxon>Uroviricota</taxon>
        <taxon>Caudoviricetes</taxon>
    </lineage>
</organism>
<dbReference type="SUPFAM" id="SSF55846">
    <property type="entry name" value="N-acetylmuramoyl-L-alanine amidase-like"/>
    <property type="match status" value="1"/>
</dbReference>
<dbReference type="InterPro" id="IPR036365">
    <property type="entry name" value="PGBD-like_sf"/>
</dbReference>
<evidence type="ECO:0000256" key="1">
    <source>
        <dbReference type="ARBA" id="ARBA00007553"/>
    </source>
</evidence>
<keyword evidence="2" id="KW-0929">Antimicrobial</keyword>
<evidence type="ECO:0000256" key="2">
    <source>
        <dbReference type="ARBA" id="ARBA00022529"/>
    </source>
</evidence>
<dbReference type="GO" id="GO:0009253">
    <property type="term" value="P:peptidoglycan catabolic process"/>
    <property type="evidence" value="ECO:0007669"/>
    <property type="project" value="InterPro"/>
</dbReference>
<dbReference type="SMART" id="SM00701">
    <property type="entry name" value="PGRP"/>
    <property type="match status" value="1"/>
</dbReference>
<evidence type="ECO:0000313" key="6">
    <source>
        <dbReference type="EMBL" id="DAE01003.1"/>
    </source>
</evidence>
<sequence>MQIIDTHLKFKSLTKRKSTDGGAVFHHAACRGSVEDIHRMHLANGWSGIGYHIYIRLDGKVYKGRPIDMIGAHASGVNYNTIGVCCEGNFENEQMPEAQKQALKEVVSWLRKEYGITRFRKHSDVSKTACPGKNFPFGEVVKVSENIPSKTESIQQIQHIAAKDAIIRAGQIHANNFAGAGIVTDGIRGNATIKAGIKVLQTAMNLDYKSKLAVDGIYGSATKAALGKHYVKKGEKQYMVTALQILLMLKGYACDLTCPGVFDTATESVVKEYQKNNLLTVDGVVGYNTWMSLIH</sequence>
<feature type="domain" description="N-acetylmuramoyl-L-alanine amidase" evidence="4">
    <location>
        <begin position="8"/>
        <end position="132"/>
    </location>
</feature>
<dbReference type="Pfam" id="PF01510">
    <property type="entry name" value="Amidase_2"/>
    <property type="match status" value="1"/>
</dbReference>
<dbReference type="InterPro" id="IPR036366">
    <property type="entry name" value="PGBDSf"/>
</dbReference>
<reference evidence="6" key="1">
    <citation type="journal article" date="2021" name="Proc. Natl. Acad. Sci. U.S.A.">
        <title>A Catalog of Tens of Thousands of Viruses from Human Metagenomes Reveals Hidden Associations with Chronic Diseases.</title>
        <authorList>
            <person name="Tisza M.J."/>
            <person name="Buck C.B."/>
        </authorList>
    </citation>
    <scope>NUCLEOTIDE SEQUENCE</scope>
    <source>
        <strain evidence="6">CtXVO17</strain>
    </source>
</reference>
<accession>A0A8S5P3H1</accession>
<dbReference type="PANTHER" id="PTHR11022">
    <property type="entry name" value="PEPTIDOGLYCAN RECOGNITION PROTEIN"/>
    <property type="match status" value="1"/>
</dbReference>
<comment type="similarity">
    <text evidence="1">Belongs to the N-acetylmuramoyl-L-alanine amidase 2 family.</text>
</comment>
<dbReference type="CDD" id="cd06583">
    <property type="entry name" value="PGRP"/>
    <property type="match status" value="1"/>
</dbReference>
<protein>
    <submittedName>
        <fullName evidence="6">Endodeoxyribonuclease I</fullName>
    </submittedName>
</protein>
<dbReference type="InterPro" id="IPR006619">
    <property type="entry name" value="PGRP_domain_met/bac"/>
</dbReference>
<dbReference type="EMBL" id="BK015316">
    <property type="protein sequence ID" value="DAE01003.1"/>
    <property type="molecule type" value="Genomic_DNA"/>
</dbReference>
<dbReference type="InterPro" id="IPR002502">
    <property type="entry name" value="Amidase_domain"/>
</dbReference>